<name>A0A9D1D6S7_9FIRM</name>
<accession>A0A9D1D6S7</accession>
<keyword evidence="2" id="KW-0378">Hydrolase</keyword>
<evidence type="ECO:0000256" key="2">
    <source>
        <dbReference type="RuleBase" id="RU363015"/>
    </source>
</evidence>
<sequence length="191" mass="20674">MVICVYGASSDTIHPDFLKAGEALGSAMARRGHGLVFGGGRHGLMGAVARGVASGGGSITGVAPRFFNVDGVLFDGCTEFVYTDTMRERKAIMEERADAFLMTPGGIGTFEEFFEILTLRQLGRHNKPIGVLNTRDYFAPLHAMFEASIQEGFVKPACRALYAMLDDPEALLDYIESDEAANLDVRGMKNI</sequence>
<comment type="similarity">
    <text evidence="1 2">Belongs to the LOG family.</text>
</comment>
<dbReference type="InterPro" id="IPR005269">
    <property type="entry name" value="LOG"/>
</dbReference>
<dbReference type="GO" id="GO:0005829">
    <property type="term" value="C:cytosol"/>
    <property type="evidence" value="ECO:0007669"/>
    <property type="project" value="TreeGrafter"/>
</dbReference>
<evidence type="ECO:0000256" key="1">
    <source>
        <dbReference type="ARBA" id="ARBA00006763"/>
    </source>
</evidence>
<evidence type="ECO:0000313" key="3">
    <source>
        <dbReference type="EMBL" id="HIR09445.1"/>
    </source>
</evidence>
<dbReference type="PANTHER" id="PTHR31223:SF70">
    <property type="entry name" value="LOG FAMILY PROTEIN YJL055W"/>
    <property type="match status" value="1"/>
</dbReference>
<dbReference type="EC" id="3.2.2.n1" evidence="2"/>
<dbReference type="GO" id="GO:0009691">
    <property type="term" value="P:cytokinin biosynthetic process"/>
    <property type="evidence" value="ECO:0007669"/>
    <property type="project" value="UniProtKB-UniRule"/>
</dbReference>
<dbReference type="AlphaFoldDB" id="A0A9D1D6S7"/>
<dbReference type="SUPFAM" id="SSF102405">
    <property type="entry name" value="MCP/YpsA-like"/>
    <property type="match status" value="1"/>
</dbReference>
<proteinExistence type="inferred from homology"/>
<dbReference type="InterPro" id="IPR031100">
    <property type="entry name" value="LOG_fam"/>
</dbReference>
<reference evidence="3" key="1">
    <citation type="submission" date="2020-10" db="EMBL/GenBank/DDBJ databases">
        <authorList>
            <person name="Gilroy R."/>
        </authorList>
    </citation>
    <scope>NUCLEOTIDE SEQUENCE</scope>
    <source>
        <strain evidence="3">ChiHjej9B8-7071</strain>
    </source>
</reference>
<dbReference type="Proteomes" id="UP000824258">
    <property type="component" value="Unassembled WGS sequence"/>
</dbReference>
<gene>
    <name evidence="3" type="ORF">IAA70_03460</name>
</gene>
<keyword evidence="2" id="KW-0203">Cytokinin biosynthesis</keyword>
<evidence type="ECO:0000313" key="4">
    <source>
        <dbReference type="Proteomes" id="UP000824258"/>
    </source>
</evidence>
<dbReference type="PANTHER" id="PTHR31223">
    <property type="entry name" value="LOG FAMILY PROTEIN YJL055W"/>
    <property type="match status" value="1"/>
</dbReference>
<dbReference type="EMBL" id="DVGD01000100">
    <property type="protein sequence ID" value="HIR09445.1"/>
    <property type="molecule type" value="Genomic_DNA"/>
</dbReference>
<protein>
    <recommendedName>
        <fullName evidence="2">Cytokinin riboside 5'-monophosphate phosphoribohydrolase</fullName>
        <ecNumber evidence="2">3.2.2.n1</ecNumber>
    </recommendedName>
</protein>
<organism evidence="3 4">
    <name type="scientific">Candidatus Avoscillospira stercoripullorum</name>
    <dbReference type="NCBI Taxonomy" id="2840709"/>
    <lineage>
        <taxon>Bacteria</taxon>
        <taxon>Bacillati</taxon>
        <taxon>Bacillota</taxon>
        <taxon>Clostridia</taxon>
        <taxon>Eubacteriales</taxon>
        <taxon>Oscillospiraceae</taxon>
        <taxon>Oscillospiraceae incertae sedis</taxon>
        <taxon>Candidatus Avoscillospira</taxon>
    </lineage>
</organism>
<dbReference type="NCBIfam" id="TIGR00730">
    <property type="entry name" value="Rossman fold protein, TIGR00730 family"/>
    <property type="match status" value="1"/>
</dbReference>
<comment type="caution">
    <text evidence="3">The sequence shown here is derived from an EMBL/GenBank/DDBJ whole genome shotgun (WGS) entry which is preliminary data.</text>
</comment>
<dbReference type="Pfam" id="PF03641">
    <property type="entry name" value="Lysine_decarbox"/>
    <property type="match status" value="1"/>
</dbReference>
<dbReference type="Gene3D" id="3.40.50.450">
    <property type="match status" value="1"/>
</dbReference>
<dbReference type="GO" id="GO:0016799">
    <property type="term" value="F:hydrolase activity, hydrolyzing N-glycosyl compounds"/>
    <property type="evidence" value="ECO:0007669"/>
    <property type="project" value="TreeGrafter"/>
</dbReference>
<reference evidence="3" key="2">
    <citation type="journal article" date="2021" name="PeerJ">
        <title>Extensive microbial diversity within the chicken gut microbiome revealed by metagenomics and culture.</title>
        <authorList>
            <person name="Gilroy R."/>
            <person name="Ravi A."/>
            <person name="Getino M."/>
            <person name="Pursley I."/>
            <person name="Horton D.L."/>
            <person name="Alikhan N.F."/>
            <person name="Baker D."/>
            <person name="Gharbi K."/>
            <person name="Hall N."/>
            <person name="Watson M."/>
            <person name="Adriaenssens E.M."/>
            <person name="Foster-Nyarko E."/>
            <person name="Jarju S."/>
            <person name="Secka A."/>
            <person name="Antonio M."/>
            <person name="Oren A."/>
            <person name="Chaudhuri R.R."/>
            <person name="La Ragione R."/>
            <person name="Hildebrand F."/>
            <person name="Pallen M.J."/>
        </authorList>
    </citation>
    <scope>NUCLEOTIDE SEQUENCE</scope>
    <source>
        <strain evidence="3">ChiHjej9B8-7071</strain>
    </source>
</reference>